<dbReference type="Pfam" id="PF04740">
    <property type="entry name" value="LXG"/>
    <property type="match status" value="1"/>
</dbReference>
<dbReference type="InterPro" id="IPR006829">
    <property type="entry name" value="LXG_dom"/>
</dbReference>
<protein>
    <submittedName>
        <fullName evidence="3">LXG domain-containing protein</fullName>
    </submittedName>
</protein>
<comment type="caution">
    <text evidence="3">The sequence shown here is derived from an EMBL/GenBank/DDBJ whole genome shotgun (WGS) entry which is preliminary data.</text>
</comment>
<comment type="similarity">
    <text evidence="1">In the N-terminal section; belongs to the LXG family.</text>
</comment>
<evidence type="ECO:0000259" key="2">
    <source>
        <dbReference type="PROSITE" id="PS51756"/>
    </source>
</evidence>
<dbReference type="RefSeq" id="WP_323467321.1">
    <property type="nucleotide sequence ID" value="NZ_CP144224.1"/>
</dbReference>
<name>A0AAJ2NQK7_ALKPS</name>
<reference evidence="3" key="1">
    <citation type="submission" date="2023-10" db="EMBL/GenBank/DDBJ databases">
        <title>Screening of Alkalihalophilus pseudofirmusBZ-TG-HK211 and Its Alleviation of Salt Stress on Rapeseed Growth.</title>
        <authorList>
            <person name="Zhao B."/>
            <person name="Guo T."/>
        </authorList>
    </citation>
    <scope>NUCLEOTIDE SEQUENCE</scope>
    <source>
        <strain evidence="3">BZ-TG-HK211</strain>
    </source>
</reference>
<sequence length="525" mass="57480">MKVLDVSALDFAIDETKRTLTKQSEQIQQIEQAIKSFTSLQDSFKGSGADAIRSFYEECHQPFLLLFQAVIDEYSSILDQIKGAMYSFEPAPNGFIHQQFLDDDLNQGLEQARNTTMYLTDQANSIMQRVSDILHLPRVSDDDVLMHIDQAKKHVIETSENIMHFDYEQTNSLHTVEESLRIMSQYLTTISNMFAQQGFAISSFISGQLKEDVSYKMVNETLLSKTGQSIEQSTQNKEESPSWVGRVLDYFNSANQTIGFSDLAVVGSQFAMSTSTIYLTRKLKVKYLPDKTPSIMQRLRGDYRFSVGAHESWTSKSKHSSKTAKFLLDFSRSQQTNPMAQGLQRFAASYNSPSHMLSHLAGFPKNHTGSIVGSTLQTTFQSRMTTGTKEIVKQVFDAKGLQTVGRRVPIVGTAVSFVGHLSEFTSPNNENKSFGEKLGRSSAGFLADAGAITLGAKTGALIGSVGGPVGVIVGGAIGGVAGSVISLAAGDKVKNLGERVGSAAESTYKNISKGFSSTTIGKWFN</sequence>
<dbReference type="Proteomes" id="UP001285636">
    <property type="component" value="Unassembled WGS sequence"/>
</dbReference>
<dbReference type="EMBL" id="JAWJAY010000004">
    <property type="protein sequence ID" value="MDV2886668.1"/>
    <property type="molecule type" value="Genomic_DNA"/>
</dbReference>
<dbReference type="AlphaFoldDB" id="A0AAJ2NQK7"/>
<evidence type="ECO:0000313" key="4">
    <source>
        <dbReference type="Proteomes" id="UP001285636"/>
    </source>
</evidence>
<dbReference type="PROSITE" id="PS51756">
    <property type="entry name" value="LXG"/>
    <property type="match status" value="1"/>
</dbReference>
<evidence type="ECO:0000313" key="3">
    <source>
        <dbReference type="EMBL" id="MDV2886668.1"/>
    </source>
</evidence>
<proteinExistence type="inferred from homology"/>
<feature type="domain" description="LXG" evidence="2">
    <location>
        <begin position="1"/>
        <end position="235"/>
    </location>
</feature>
<evidence type="ECO:0000256" key="1">
    <source>
        <dbReference type="ARBA" id="ARBA00034117"/>
    </source>
</evidence>
<organism evidence="3 4">
    <name type="scientific">Alkalihalophilus pseudofirmus</name>
    <name type="common">Bacillus pseudofirmus</name>
    <dbReference type="NCBI Taxonomy" id="79885"/>
    <lineage>
        <taxon>Bacteria</taxon>
        <taxon>Bacillati</taxon>
        <taxon>Bacillota</taxon>
        <taxon>Bacilli</taxon>
        <taxon>Bacillales</taxon>
        <taxon>Bacillaceae</taxon>
        <taxon>Alkalihalophilus</taxon>
    </lineage>
</organism>
<gene>
    <name evidence="3" type="ORF">RYX45_15860</name>
</gene>
<accession>A0AAJ2NQK7</accession>